<accession>A0AA38MIG5</accession>
<organism evidence="2 3">
    <name type="scientific">Zophobas morio</name>
    <dbReference type="NCBI Taxonomy" id="2755281"/>
    <lineage>
        <taxon>Eukaryota</taxon>
        <taxon>Metazoa</taxon>
        <taxon>Ecdysozoa</taxon>
        <taxon>Arthropoda</taxon>
        <taxon>Hexapoda</taxon>
        <taxon>Insecta</taxon>
        <taxon>Pterygota</taxon>
        <taxon>Neoptera</taxon>
        <taxon>Endopterygota</taxon>
        <taxon>Coleoptera</taxon>
        <taxon>Polyphaga</taxon>
        <taxon>Cucujiformia</taxon>
        <taxon>Tenebrionidae</taxon>
        <taxon>Zophobas</taxon>
    </lineage>
</organism>
<evidence type="ECO:0000256" key="1">
    <source>
        <dbReference type="SAM" id="MobiDB-lite"/>
    </source>
</evidence>
<evidence type="ECO:0000313" key="3">
    <source>
        <dbReference type="Proteomes" id="UP001168821"/>
    </source>
</evidence>
<comment type="caution">
    <text evidence="2">The sequence shown here is derived from an EMBL/GenBank/DDBJ whole genome shotgun (WGS) entry which is preliminary data.</text>
</comment>
<dbReference type="EMBL" id="JALNTZ010000003">
    <property type="protein sequence ID" value="KAJ3657324.1"/>
    <property type="molecule type" value="Genomic_DNA"/>
</dbReference>
<dbReference type="Proteomes" id="UP001168821">
    <property type="component" value="Unassembled WGS sequence"/>
</dbReference>
<keyword evidence="3" id="KW-1185">Reference proteome</keyword>
<proteinExistence type="predicted"/>
<reference evidence="2" key="1">
    <citation type="journal article" date="2023" name="G3 (Bethesda)">
        <title>Whole genome assemblies of Zophobas morio and Tenebrio molitor.</title>
        <authorList>
            <person name="Kaur S."/>
            <person name="Stinson S.A."/>
            <person name="diCenzo G.C."/>
        </authorList>
    </citation>
    <scope>NUCLEOTIDE SEQUENCE</scope>
    <source>
        <strain evidence="2">QUZm001</strain>
    </source>
</reference>
<feature type="compositionally biased region" description="Low complexity" evidence="1">
    <location>
        <begin position="48"/>
        <end position="62"/>
    </location>
</feature>
<name>A0AA38MIG5_9CUCU</name>
<evidence type="ECO:0000313" key="2">
    <source>
        <dbReference type="EMBL" id="KAJ3657324.1"/>
    </source>
</evidence>
<protein>
    <submittedName>
        <fullName evidence="2">Uncharacterized protein</fullName>
    </submittedName>
</protein>
<gene>
    <name evidence="2" type="ORF">Zmor_009135</name>
</gene>
<sequence length="115" mass="12844">MTEERTATSWADAAQTEYLWRYLDCDVGTTKSERIRRSRGVFAATPARSYSGVSRTSSRGSGIAMPSLANGDKYSAASRNGNRPHLTTEVHTYRQQQVRGADESFRRCSGHLPER</sequence>
<feature type="compositionally biased region" description="Basic and acidic residues" evidence="1">
    <location>
        <begin position="100"/>
        <end position="115"/>
    </location>
</feature>
<dbReference type="AlphaFoldDB" id="A0AA38MIG5"/>
<feature type="region of interest" description="Disordered" evidence="1">
    <location>
        <begin position="47"/>
        <end position="115"/>
    </location>
</feature>